<dbReference type="PATRIC" id="fig|879567.3.peg.1211"/>
<organism evidence="2 3">
    <name type="scientific">Pseudodesulfovibrio piezophilus (strain DSM 21447 / JCM 15486 / C1TLV30)</name>
    <name type="common">Desulfovibrio piezophilus</name>
    <dbReference type="NCBI Taxonomy" id="1322246"/>
    <lineage>
        <taxon>Bacteria</taxon>
        <taxon>Pseudomonadati</taxon>
        <taxon>Thermodesulfobacteriota</taxon>
        <taxon>Desulfovibrionia</taxon>
        <taxon>Desulfovibrionales</taxon>
        <taxon>Desulfovibrionaceae</taxon>
    </lineage>
</organism>
<reference evidence="2 3" key="1">
    <citation type="journal article" date="2013" name="PLoS ONE">
        <title>The first genomic and proteomic characterization of a deep-sea sulfate reducer: insights into the piezophilic lifestyle of Desulfovibrio piezophilus.</title>
        <authorList>
            <person name="Pradel N."/>
            <person name="Ji B."/>
            <person name="Gimenez G."/>
            <person name="Talla E."/>
            <person name="Lenoble P."/>
            <person name="Garel M."/>
            <person name="Tamburini C."/>
            <person name="Fourquet P."/>
            <person name="Lebrun R."/>
            <person name="Bertin P."/>
            <person name="Denis Y."/>
            <person name="Pophillat M."/>
            <person name="Barbe V."/>
            <person name="Ollivier B."/>
            <person name="Dolla A."/>
        </authorList>
    </citation>
    <scope>NUCLEOTIDE SEQUENCE [LARGE SCALE GENOMIC DNA]</scope>
    <source>
        <strain evidence="3">DSM 10523 / SB164P1</strain>
    </source>
</reference>
<dbReference type="KEGG" id="dpi:BN4_11177"/>
<proteinExistence type="predicted"/>
<dbReference type="SUPFAM" id="SSF89155">
    <property type="entry name" value="TorD-like"/>
    <property type="match status" value="1"/>
</dbReference>
<dbReference type="BioCyc" id="DPIE1322246:BN4_RS05920-MONOMER"/>
<sequence>MPGTKSSTGITALRDFFFARDAADIRVASQSIASHFQLTLDTGIDWNDVEYDFNRLFVGPAAVPAPPYASAYQDRPTLMGEPALEVRHVYRCLNLSVPDQGATPDDFLPFELDAVIAFEALGTIGGGEGSDDVEALRFWLVSEHMGEWVPEFIRATRRQDDVSAPVSMATSALEMWLEHAVESFDPTRV</sequence>
<dbReference type="PANTHER" id="PTHR34227:SF12">
    <property type="entry name" value="CHAPERONE PROTEIN YCDY"/>
    <property type="match status" value="1"/>
</dbReference>
<dbReference type="STRING" id="1322246.BN4_11177"/>
<keyword evidence="1" id="KW-0143">Chaperone</keyword>
<dbReference type="Proteomes" id="UP000011724">
    <property type="component" value="Chromosome"/>
</dbReference>
<dbReference type="OrthoDB" id="9795302at2"/>
<evidence type="ECO:0000313" key="3">
    <source>
        <dbReference type="Proteomes" id="UP000011724"/>
    </source>
</evidence>
<evidence type="ECO:0000313" key="2">
    <source>
        <dbReference type="EMBL" id="CCH48414.1"/>
    </source>
</evidence>
<keyword evidence="3" id="KW-1185">Reference proteome</keyword>
<protein>
    <submittedName>
        <fullName evidence="2">Cytoplasmic chaperone TorD family protein</fullName>
    </submittedName>
</protein>
<name>M1WPK7_PSEP2</name>
<evidence type="ECO:0000256" key="1">
    <source>
        <dbReference type="ARBA" id="ARBA00023186"/>
    </source>
</evidence>
<dbReference type="Pfam" id="PF02613">
    <property type="entry name" value="Nitrate_red_del"/>
    <property type="match status" value="1"/>
</dbReference>
<dbReference type="PANTHER" id="PTHR34227">
    <property type="entry name" value="CHAPERONE PROTEIN YCDY"/>
    <property type="match status" value="1"/>
</dbReference>
<dbReference type="InterPro" id="IPR020945">
    <property type="entry name" value="DMSO/NO3_reduct_chaperone"/>
</dbReference>
<dbReference type="Gene3D" id="1.10.3480.10">
    <property type="entry name" value="TorD-like"/>
    <property type="match status" value="1"/>
</dbReference>
<dbReference type="eggNOG" id="COG3381">
    <property type="taxonomic scope" value="Bacteria"/>
</dbReference>
<dbReference type="EMBL" id="FO203427">
    <property type="protein sequence ID" value="CCH48414.1"/>
    <property type="molecule type" value="Genomic_DNA"/>
</dbReference>
<accession>M1WPK7</accession>
<dbReference type="AlphaFoldDB" id="M1WPK7"/>
<dbReference type="RefSeq" id="WP_015414462.1">
    <property type="nucleotide sequence ID" value="NC_020409.1"/>
</dbReference>
<reference evidence="3" key="2">
    <citation type="journal article" date="2013" name="Stand. Genomic Sci.">
        <title>Complete genome sequence of Desulfocapsa sulfexigens, a marine deltaproteobacterium specialized in disproportionating inorganic sulfur compounds.</title>
        <authorList>
            <person name="Finster K.W."/>
            <person name="Kjeldsen K.U."/>
            <person name="Kube M."/>
            <person name="Reinhardt R."/>
            <person name="Mussmann M."/>
            <person name="Amann R."/>
            <person name="Schreiber L."/>
        </authorList>
    </citation>
    <scope>NUCLEOTIDE SEQUENCE [LARGE SCALE GENOMIC DNA]</scope>
    <source>
        <strain evidence="3">DSM 10523 / SB164P1</strain>
    </source>
</reference>
<gene>
    <name evidence="2" type="ordered locus">BN4_11177</name>
</gene>
<dbReference type="InterPro" id="IPR036411">
    <property type="entry name" value="TorD-like_sf"/>
</dbReference>
<dbReference type="HOGENOM" id="CLU_077650_6_0_7"/>
<dbReference type="InterPro" id="IPR050289">
    <property type="entry name" value="TorD/DmsD_chaperones"/>
</dbReference>